<dbReference type="AlphaFoldDB" id="A0A1T0CVS3"/>
<proteinExistence type="predicted"/>
<comment type="caution">
    <text evidence="1">The sequence shown here is derived from an EMBL/GenBank/DDBJ whole genome shotgun (WGS) entry which is preliminary data.</text>
</comment>
<accession>A0A1T0CVS3</accession>
<evidence type="ECO:0000313" key="2">
    <source>
        <dbReference type="Proteomes" id="UP000190683"/>
    </source>
</evidence>
<dbReference type="SUPFAM" id="SSF140804">
    <property type="entry name" value="YidB-like"/>
    <property type="match status" value="1"/>
</dbReference>
<dbReference type="STRING" id="573983.B0681_00865"/>
<dbReference type="RefSeq" id="WP_078316861.1">
    <property type="nucleotide sequence ID" value="NZ_MUYV01000001.1"/>
</dbReference>
<protein>
    <recommendedName>
        <fullName evidence="3">DUF937 domain-containing protein</fullName>
    </recommendedName>
</protein>
<dbReference type="InterPro" id="IPR045372">
    <property type="entry name" value="YidB"/>
</dbReference>
<dbReference type="Gene3D" id="1.10.10.690">
    <property type="entry name" value="YidB-like"/>
    <property type="match status" value="1"/>
</dbReference>
<evidence type="ECO:0000313" key="1">
    <source>
        <dbReference type="EMBL" id="OOS26470.1"/>
    </source>
</evidence>
<dbReference type="Proteomes" id="UP000190683">
    <property type="component" value="Unassembled WGS sequence"/>
</dbReference>
<dbReference type="EMBL" id="MUYV01000001">
    <property type="protein sequence ID" value="OOS26470.1"/>
    <property type="molecule type" value="Genomic_DNA"/>
</dbReference>
<organism evidence="1 2">
    <name type="scientific">Moraxella porci DSM 25326</name>
    <dbReference type="NCBI Taxonomy" id="573983"/>
    <lineage>
        <taxon>Bacteria</taxon>
        <taxon>Pseudomonadati</taxon>
        <taxon>Pseudomonadota</taxon>
        <taxon>Gammaproteobacteria</taxon>
        <taxon>Moraxellales</taxon>
        <taxon>Moraxellaceae</taxon>
        <taxon>Moraxella</taxon>
    </lineage>
</organism>
<keyword evidence="2" id="KW-1185">Reference proteome</keyword>
<reference evidence="1 2" key="1">
    <citation type="submission" date="2017-02" db="EMBL/GenBank/DDBJ databases">
        <title>Draft genome sequence of Moraxella porci CCUG 54912T type strain.</title>
        <authorList>
            <person name="Salva-Serra F."/>
            <person name="Engstrom-Jakobsson H."/>
            <person name="Thorell K."/>
            <person name="Jaen-Luchoro D."/>
            <person name="Gonzales-Siles L."/>
            <person name="Karlsson R."/>
            <person name="Yazdan S."/>
            <person name="Boulund F."/>
            <person name="Johnning A."/>
            <person name="Engstrand L."/>
            <person name="Kristiansson E."/>
            <person name="Moore E."/>
        </authorList>
    </citation>
    <scope>NUCLEOTIDE SEQUENCE [LARGE SCALE GENOMIC DNA]</scope>
    <source>
        <strain evidence="1 2">CCUG 54912</strain>
    </source>
</reference>
<dbReference type="Pfam" id="PF20159">
    <property type="entry name" value="YidB"/>
    <property type="match status" value="1"/>
</dbReference>
<evidence type="ECO:0008006" key="3">
    <source>
        <dbReference type="Google" id="ProtNLM"/>
    </source>
</evidence>
<dbReference type="InterPro" id="IPR027405">
    <property type="entry name" value="YidB-like"/>
</dbReference>
<sequence>MSLLQNIVGQVLKNAIQTQPTQQPNANQSGLGGLLGGLANSMGQSQQPSSANQAGLGGLLGSVLGSQMGGRQSSGLESVLGGLLGNSRQNTSAGDLGSVLGSVLGQGGMARGGLPQQSGGFNKSTLLLALLPVVLAYIQKNGGLSGVLGKFSNNGMGNKAQSWVNIDANNDGIDAGDIQRLFGDQEIQAACAQTGASESEVCQGIAELLPKVVNDLTPQGDLSTEQEANDEIAQILAQMNANKL</sequence>
<gene>
    <name evidence="1" type="ORF">B0681_00865</name>
</gene>
<name>A0A1T0CVS3_9GAMM</name>